<reference evidence="1 2" key="1">
    <citation type="submission" date="2024-02" db="EMBL/GenBank/DDBJ databases">
        <title>Herpetosiphon gulosus NBRC 112829.</title>
        <authorList>
            <person name="Ichikawa N."/>
            <person name="Katano-Makiyama Y."/>
            <person name="Hidaka K."/>
        </authorList>
    </citation>
    <scope>NUCLEOTIDE SEQUENCE [LARGE SCALE GENOMIC DNA]</scope>
    <source>
        <strain evidence="1 2">NBRC 112829</strain>
    </source>
</reference>
<keyword evidence="2" id="KW-1185">Reference proteome</keyword>
<comment type="caution">
    <text evidence="1">The sequence shown here is derived from an EMBL/GenBank/DDBJ whole genome shotgun (WGS) entry which is preliminary data.</text>
</comment>
<sequence length="202" mass="22652">MPHTPKACITTLAIPTSLTDFEGMLEKNTNAQGQSWTDLETVLDRATGIPLMWSGLSQMHARDFLFFYHGVSSVTRLRALLRTAQRQRADQSVIAVLERSLTLAQRYGGTIFGCGLVGGTTEFHAQPPQGEYHFYNRRFAPIERVDLFDHPLPYDQFKQTVPVSRFRAVTPLTTERLAALKAAFHASNQALPVYIRETTILG</sequence>
<protein>
    <submittedName>
        <fullName evidence="1">Uncharacterized protein</fullName>
    </submittedName>
</protein>
<accession>A0ABP9X6M7</accession>
<proteinExistence type="predicted"/>
<evidence type="ECO:0000313" key="1">
    <source>
        <dbReference type="EMBL" id="GAA5531044.1"/>
    </source>
</evidence>
<dbReference type="EMBL" id="BAABRU010000030">
    <property type="protein sequence ID" value="GAA5531044.1"/>
    <property type="molecule type" value="Genomic_DNA"/>
</dbReference>
<organism evidence="1 2">
    <name type="scientific">Herpetosiphon gulosus</name>
    <dbReference type="NCBI Taxonomy" id="1973496"/>
    <lineage>
        <taxon>Bacteria</taxon>
        <taxon>Bacillati</taxon>
        <taxon>Chloroflexota</taxon>
        <taxon>Chloroflexia</taxon>
        <taxon>Herpetosiphonales</taxon>
        <taxon>Herpetosiphonaceae</taxon>
        <taxon>Herpetosiphon</taxon>
    </lineage>
</organism>
<dbReference type="Proteomes" id="UP001428290">
    <property type="component" value="Unassembled WGS sequence"/>
</dbReference>
<dbReference type="RefSeq" id="WP_345724629.1">
    <property type="nucleotide sequence ID" value="NZ_BAABRU010000030.1"/>
</dbReference>
<name>A0ABP9X6M7_9CHLR</name>
<evidence type="ECO:0000313" key="2">
    <source>
        <dbReference type="Proteomes" id="UP001428290"/>
    </source>
</evidence>
<gene>
    <name evidence="1" type="ORF">Hgul01_04868</name>
</gene>